<sequence>MDLTGCRMVQMYITMILLSCMEISRVEWRIGGATTPEHAANGSMQNGIKVDVGPISEPRRYREFQLVVLLGESDFARELFERKLRVDLITASHVTRHVPLFRPCIIFFSFFLCMNRSSLLASSFTSHRGFLGLEFDSKSWGSSFSLLPYQSHIAKNHEYGVDHSLSVKS</sequence>
<name>A0AAN9MX69_CANGL</name>
<evidence type="ECO:0000313" key="1">
    <source>
        <dbReference type="EMBL" id="KAK7361616.1"/>
    </source>
</evidence>
<dbReference type="EMBL" id="JAYMYQ010000001">
    <property type="protein sequence ID" value="KAK7361616.1"/>
    <property type="molecule type" value="Genomic_DNA"/>
</dbReference>
<keyword evidence="2" id="KW-1185">Reference proteome</keyword>
<evidence type="ECO:0000313" key="2">
    <source>
        <dbReference type="Proteomes" id="UP001367508"/>
    </source>
</evidence>
<comment type="caution">
    <text evidence="1">The sequence shown here is derived from an EMBL/GenBank/DDBJ whole genome shotgun (WGS) entry which is preliminary data.</text>
</comment>
<proteinExistence type="predicted"/>
<dbReference type="AlphaFoldDB" id="A0AAN9MX69"/>
<reference evidence="1 2" key="1">
    <citation type="submission" date="2024-01" db="EMBL/GenBank/DDBJ databases">
        <title>The genomes of 5 underutilized Papilionoideae crops provide insights into root nodulation and disease resistanc.</title>
        <authorList>
            <person name="Jiang F."/>
        </authorList>
    </citation>
    <scope>NUCLEOTIDE SEQUENCE [LARGE SCALE GENOMIC DNA]</scope>
    <source>
        <strain evidence="1">LVBAO_FW01</strain>
        <tissue evidence="1">Leaves</tissue>
    </source>
</reference>
<organism evidence="1 2">
    <name type="scientific">Canavalia gladiata</name>
    <name type="common">Sword bean</name>
    <name type="synonym">Dolichos gladiatus</name>
    <dbReference type="NCBI Taxonomy" id="3824"/>
    <lineage>
        <taxon>Eukaryota</taxon>
        <taxon>Viridiplantae</taxon>
        <taxon>Streptophyta</taxon>
        <taxon>Embryophyta</taxon>
        <taxon>Tracheophyta</taxon>
        <taxon>Spermatophyta</taxon>
        <taxon>Magnoliopsida</taxon>
        <taxon>eudicotyledons</taxon>
        <taxon>Gunneridae</taxon>
        <taxon>Pentapetalae</taxon>
        <taxon>rosids</taxon>
        <taxon>fabids</taxon>
        <taxon>Fabales</taxon>
        <taxon>Fabaceae</taxon>
        <taxon>Papilionoideae</taxon>
        <taxon>50 kb inversion clade</taxon>
        <taxon>NPAAA clade</taxon>
        <taxon>indigoferoid/millettioid clade</taxon>
        <taxon>Phaseoleae</taxon>
        <taxon>Canavalia</taxon>
    </lineage>
</organism>
<accession>A0AAN9MX69</accession>
<gene>
    <name evidence="1" type="ORF">VNO77_03686</name>
</gene>
<protein>
    <submittedName>
        <fullName evidence="1">Uncharacterized protein</fullName>
    </submittedName>
</protein>
<dbReference type="PROSITE" id="PS51257">
    <property type="entry name" value="PROKAR_LIPOPROTEIN"/>
    <property type="match status" value="1"/>
</dbReference>
<dbReference type="Proteomes" id="UP001367508">
    <property type="component" value="Unassembled WGS sequence"/>
</dbReference>